<dbReference type="InterPro" id="IPR029063">
    <property type="entry name" value="SAM-dependent_MTases_sf"/>
</dbReference>
<evidence type="ECO:0000313" key="4">
    <source>
        <dbReference type="EMBL" id="WXB00221.1"/>
    </source>
</evidence>
<dbReference type="GO" id="GO:0008168">
    <property type="term" value="F:methyltransferase activity"/>
    <property type="evidence" value="ECO:0007669"/>
    <property type="project" value="UniProtKB-KW"/>
</dbReference>
<dbReference type="PANTHER" id="PTHR43861">
    <property type="entry name" value="TRANS-ACONITATE 2-METHYLTRANSFERASE-RELATED"/>
    <property type="match status" value="1"/>
</dbReference>
<dbReference type="Pfam" id="PF13649">
    <property type="entry name" value="Methyltransf_25"/>
    <property type="match status" value="1"/>
</dbReference>
<reference evidence="4 5" key="1">
    <citation type="submission" date="2021-12" db="EMBL/GenBank/DDBJ databases">
        <title>Discovery of the Pendulisporaceae a myxobacterial family with distinct sporulation behavior and unique specialized metabolism.</title>
        <authorList>
            <person name="Garcia R."/>
            <person name="Popoff A."/>
            <person name="Bader C.D."/>
            <person name="Loehr J."/>
            <person name="Walesch S."/>
            <person name="Walt C."/>
            <person name="Boldt J."/>
            <person name="Bunk B."/>
            <person name="Haeckl F.J.F.P.J."/>
            <person name="Gunesch A.P."/>
            <person name="Birkelbach J."/>
            <person name="Nuebel U."/>
            <person name="Pietschmann T."/>
            <person name="Bach T."/>
            <person name="Mueller R."/>
        </authorList>
    </citation>
    <scope>NUCLEOTIDE SEQUENCE [LARGE SCALE GENOMIC DNA]</scope>
    <source>
        <strain evidence="4 5">MSr12523</strain>
    </source>
</reference>
<dbReference type="Proteomes" id="UP001379533">
    <property type="component" value="Chromosome"/>
</dbReference>
<dbReference type="EMBL" id="CP089982">
    <property type="protein sequence ID" value="WXB00221.1"/>
    <property type="molecule type" value="Genomic_DNA"/>
</dbReference>
<dbReference type="InterPro" id="IPR041698">
    <property type="entry name" value="Methyltransf_25"/>
</dbReference>
<evidence type="ECO:0000259" key="3">
    <source>
        <dbReference type="Pfam" id="PF13649"/>
    </source>
</evidence>
<dbReference type="GO" id="GO:0032259">
    <property type="term" value="P:methylation"/>
    <property type="evidence" value="ECO:0007669"/>
    <property type="project" value="UniProtKB-KW"/>
</dbReference>
<dbReference type="PANTHER" id="PTHR43861:SF1">
    <property type="entry name" value="TRANS-ACONITATE 2-METHYLTRANSFERASE"/>
    <property type="match status" value="1"/>
</dbReference>
<dbReference type="CDD" id="cd02440">
    <property type="entry name" value="AdoMet_MTases"/>
    <property type="match status" value="1"/>
</dbReference>
<dbReference type="Gene3D" id="2.20.25.110">
    <property type="entry name" value="S-adenosyl-L-methionine-dependent methyltransferases"/>
    <property type="match status" value="1"/>
</dbReference>
<dbReference type="SUPFAM" id="SSF53335">
    <property type="entry name" value="S-adenosyl-L-methionine-dependent methyltransferases"/>
    <property type="match status" value="1"/>
</dbReference>
<evidence type="ECO:0000313" key="5">
    <source>
        <dbReference type="Proteomes" id="UP001379533"/>
    </source>
</evidence>
<keyword evidence="1 4" id="KW-0489">Methyltransferase</keyword>
<keyword evidence="5" id="KW-1185">Reference proteome</keyword>
<feature type="domain" description="Methyltransferase" evidence="3">
    <location>
        <begin position="28"/>
        <end position="122"/>
    </location>
</feature>
<sequence length="232" mass="26209">MAKLTDAQIAAEADFIEDSLAVAKGAMVLDLACGTGRHAIELTRRGYQVVGYDLSLSMLARAADEAQDRNQKLNFVQGDMREMTFEETFDGIYSWNTSFGYFDEDRNAQVIARVHRALRKGGQFLLDVVNRDFIGRQAPSLAWFEGEGCVCMDEMTIDWITSRMRIKRTMMMDDGRSKEIEYSIRIYSLHELGKMLHDHGFRVAEVSGRIATPGVFFGTDSPRTLILAEKRG</sequence>
<evidence type="ECO:0000256" key="2">
    <source>
        <dbReference type="ARBA" id="ARBA00022679"/>
    </source>
</evidence>
<gene>
    <name evidence="4" type="ORF">LZC95_25195</name>
</gene>
<proteinExistence type="predicted"/>
<accession>A0ABZ2KT49</accession>
<keyword evidence="2" id="KW-0808">Transferase</keyword>
<evidence type="ECO:0000256" key="1">
    <source>
        <dbReference type="ARBA" id="ARBA00022603"/>
    </source>
</evidence>
<name>A0ABZ2KT49_9BACT</name>
<organism evidence="4 5">
    <name type="scientific">Pendulispora brunnea</name>
    <dbReference type="NCBI Taxonomy" id="2905690"/>
    <lineage>
        <taxon>Bacteria</taxon>
        <taxon>Pseudomonadati</taxon>
        <taxon>Myxococcota</taxon>
        <taxon>Myxococcia</taxon>
        <taxon>Myxococcales</taxon>
        <taxon>Sorangiineae</taxon>
        <taxon>Pendulisporaceae</taxon>
        <taxon>Pendulispora</taxon>
    </lineage>
</organism>
<dbReference type="Gene3D" id="3.40.50.150">
    <property type="entry name" value="Vaccinia Virus protein VP39"/>
    <property type="match status" value="1"/>
</dbReference>
<protein>
    <submittedName>
        <fullName evidence="4">Class I SAM-dependent methyltransferase</fullName>
    </submittedName>
</protein>